<comment type="caution">
    <text evidence="4">The sequence shown here is derived from an EMBL/GenBank/DDBJ whole genome shotgun (WGS) entry which is preliminary data.</text>
</comment>
<dbReference type="SUPFAM" id="SSF56747">
    <property type="entry name" value="Prim-pol domain"/>
    <property type="match status" value="1"/>
</dbReference>
<dbReference type="SMART" id="SM00943">
    <property type="entry name" value="Prim-Pol"/>
    <property type="match status" value="1"/>
</dbReference>
<dbReference type="AlphaFoldDB" id="A0A2N6PGG6"/>
<feature type="domain" description="Primase C-terminal 1" evidence="2">
    <location>
        <begin position="217"/>
        <end position="279"/>
    </location>
</feature>
<gene>
    <name evidence="4" type="ORF">CJ198_10325</name>
</gene>
<feature type="region of interest" description="Disordered" evidence="1">
    <location>
        <begin position="183"/>
        <end position="208"/>
    </location>
</feature>
<reference evidence="4 5" key="1">
    <citation type="submission" date="2017-09" db="EMBL/GenBank/DDBJ databases">
        <title>Bacterial strain isolated from the female urinary microbiota.</title>
        <authorList>
            <person name="Thomas-White K."/>
            <person name="Kumar N."/>
            <person name="Forster S."/>
            <person name="Putonti C."/>
            <person name="Lawley T."/>
            <person name="Wolfe A.J."/>
        </authorList>
    </citation>
    <scope>NUCLEOTIDE SEQUENCE [LARGE SCALE GENOMIC DNA]</scope>
    <source>
        <strain evidence="4 5">UMB0680</strain>
    </source>
</reference>
<dbReference type="RefSeq" id="WP_102162519.1">
    <property type="nucleotide sequence ID" value="NZ_PNFZ01000005.1"/>
</dbReference>
<evidence type="ECO:0000259" key="3">
    <source>
        <dbReference type="SMART" id="SM00943"/>
    </source>
</evidence>
<dbReference type="EMBL" id="PNFZ01000005">
    <property type="protein sequence ID" value="PMB97775.1"/>
    <property type="molecule type" value="Genomic_DNA"/>
</dbReference>
<proteinExistence type="predicted"/>
<name>A0A2N6PGG6_9MICO</name>
<keyword evidence="5" id="KW-1185">Reference proteome</keyword>
<protein>
    <submittedName>
        <fullName evidence="4">DNA primase</fullName>
    </submittedName>
</protein>
<dbReference type="Proteomes" id="UP000235703">
    <property type="component" value="Unassembled WGS sequence"/>
</dbReference>
<evidence type="ECO:0000259" key="2">
    <source>
        <dbReference type="SMART" id="SM00942"/>
    </source>
</evidence>
<organism evidence="4 5">
    <name type="scientific">Brevibacterium luteolum</name>
    <dbReference type="NCBI Taxonomy" id="199591"/>
    <lineage>
        <taxon>Bacteria</taxon>
        <taxon>Bacillati</taxon>
        <taxon>Actinomycetota</taxon>
        <taxon>Actinomycetes</taxon>
        <taxon>Micrococcales</taxon>
        <taxon>Brevibacteriaceae</taxon>
        <taxon>Brevibacterium</taxon>
    </lineage>
</organism>
<evidence type="ECO:0000313" key="4">
    <source>
        <dbReference type="EMBL" id="PMB97775.1"/>
    </source>
</evidence>
<dbReference type="Pfam" id="PF08708">
    <property type="entry name" value="PriCT_1"/>
    <property type="match status" value="1"/>
</dbReference>
<dbReference type="InterPro" id="IPR014820">
    <property type="entry name" value="PriCT_1"/>
</dbReference>
<dbReference type="OrthoDB" id="3218228at2"/>
<feature type="region of interest" description="Disordered" evidence="1">
    <location>
        <begin position="272"/>
        <end position="315"/>
    </location>
</feature>
<dbReference type="Pfam" id="PF09250">
    <property type="entry name" value="Prim-Pol"/>
    <property type="match status" value="1"/>
</dbReference>
<feature type="domain" description="DNA primase/polymerase bifunctional N-terminal" evidence="3">
    <location>
        <begin position="25"/>
        <end position="201"/>
    </location>
</feature>
<dbReference type="CDD" id="cd04859">
    <property type="entry name" value="Prim_Pol"/>
    <property type="match status" value="1"/>
</dbReference>
<dbReference type="SMART" id="SM00942">
    <property type="entry name" value="PriCT_1"/>
    <property type="match status" value="1"/>
</dbReference>
<sequence>MMAATDALAGVLSQMTRPWPVSAAARELAAAGVPVFPCVPGGKRPLTAHGFHDATTDPGQVEAWWRTHPDANLAVPTGATSGMVVVDVDVHAPVDGIASFGRAHRAGLVSGWAFLVSTPSGGMHAYYPATPERAQRSWQAARAGVDFRGDGGYILVPPSMVSTNGGAVGYRVRQINTGPSATLGSDRLRDFLDPRPMPPPRTGDDVERSVDVSRLAVWVAARGEGERNRGLFWAACRLAENGVPAPEALDVLAAAASEVGLGEREITTTVRSAYRTTQPQPRPSPPVERGAPQARDGWFAREATVRPSAPGRRLS</sequence>
<evidence type="ECO:0000256" key="1">
    <source>
        <dbReference type="SAM" id="MobiDB-lite"/>
    </source>
</evidence>
<evidence type="ECO:0000313" key="5">
    <source>
        <dbReference type="Proteomes" id="UP000235703"/>
    </source>
</evidence>
<accession>A0A2N6PGG6</accession>
<dbReference type="InterPro" id="IPR015330">
    <property type="entry name" value="DNA_primase/pol_bifunc_N"/>
</dbReference>